<protein>
    <submittedName>
        <fullName evidence="1">Uncharacterized protein</fullName>
    </submittedName>
</protein>
<accession>A0A168M251</accession>
<evidence type="ECO:0000313" key="2">
    <source>
        <dbReference type="Proteomes" id="UP000059113"/>
    </source>
</evidence>
<evidence type="ECO:0000313" key="1">
    <source>
        <dbReference type="EMBL" id="ANC50455.1"/>
    </source>
</evidence>
<dbReference type="KEGG" id="ery:CP97_14769"/>
<dbReference type="AlphaFoldDB" id="A0A168M251"/>
<keyword evidence="2" id="KW-1185">Reference proteome</keyword>
<reference evidence="1 2" key="1">
    <citation type="journal article" date="2015" name="Int. J. Syst. Evol. Microbiol.">
        <title>Erythrobacter atlanticus sp. nov., a bacterium from ocean sediment able to degrade polycyclic aromatic hydrocarbons.</title>
        <authorList>
            <person name="Zhuang L."/>
            <person name="Liu Y."/>
            <person name="Wang L."/>
            <person name="Wang W."/>
            <person name="Shao Z."/>
        </authorList>
    </citation>
    <scope>NUCLEOTIDE SEQUENCE [LARGE SCALE GENOMIC DNA]</scope>
    <source>
        <strain evidence="2">s21-N3</strain>
    </source>
</reference>
<gene>
    <name evidence="1" type="ORF">CP97_14769</name>
</gene>
<dbReference type="Proteomes" id="UP000059113">
    <property type="component" value="Chromosome"/>
</dbReference>
<organism evidence="1 2">
    <name type="scientific">Aurantiacibacter atlanticus</name>
    <dbReference type="NCBI Taxonomy" id="1648404"/>
    <lineage>
        <taxon>Bacteria</taxon>
        <taxon>Pseudomonadati</taxon>
        <taxon>Pseudomonadota</taxon>
        <taxon>Alphaproteobacteria</taxon>
        <taxon>Sphingomonadales</taxon>
        <taxon>Erythrobacteraceae</taxon>
        <taxon>Aurantiacibacter</taxon>
    </lineage>
</organism>
<sequence>MNSKGPPLEKKRPFEFSRISMIALNAKPAPALPMQVQHRKHGFQRAKT</sequence>
<dbReference type="STRING" id="1648404.CP97_14769"/>
<proteinExistence type="predicted"/>
<dbReference type="EMBL" id="CP011310">
    <property type="protein sequence ID" value="ANC50455.1"/>
    <property type="molecule type" value="Genomic_DNA"/>
</dbReference>
<reference evidence="2" key="2">
    <citation type="submission" date="2015-04" db="EMBL/GenBank/DDBJ databases">
        <title>The complete genome sequence of Erythrobacter sp. s21-N3.</title>
        <authorList>
            <person name="Zhuang L."/>
            <person name="Liu Y."/>
            <person name="Shao Z."/>
        </authorList>
    </citation>
    <scope>NUCLEOTIDE SEQUENCE [LARGE SCALE GENOMIC DNA]</scope>
    <source>
        <strain evidence="2">s21-N3</strain>
    </source>
</reference>
<name>A0A168M251_9SPHN</name>